<gene>
    <name evidence="8" type="ORF">PSALAMII_LOCUS1855</name>
</gene>
<name>A0A9W4IHE9_9EURO</name>
<dbReference type="InterPro" id="IPR036864">
    <property type="entry name" value="Zn2-C6_fun-type_DNA-bd_sf"/>
</dbReference>
<dbReference type="Proteomes" id="UP001152646">
    <property type="component" value="Unassembled WGS sequence"/>
</dbReference>
<dbReference type="GO" id="GO:0000981">
    <property type="term" value="F:DNA-binding transcription factor activity, RNA polymerase II-specific"/>
    <property type="evidence" value="ECO:0007669"/>
    <property type="project" value="InterPro"/>
</dbReference>
<dbReference type="Pfam" id="PF00172">
    <property type="entry name" value="Zn_clus"/>
    <property type="match status" value="1"/>
</dbReference>
<feature type="domain" description="Zn(2)-C6 fungal-type" evidence="7">
    <location>
        <begin position="24"/>
        <end position="54"/>
    </location>
</feature>
<dbReference type="SUPFAM" id="SSF57701">
    <property type="entry name" value="Zn2/Cys6 DNA-binding domain"/>
    <property type="match status" value="1"/>
</dbReference>
<dbReference type="GO" id="GO:0003677">
    <property type="term" value="F:DNA binding"/>
    <property type="evidence" value="ECO:0007669"/>
    <property type="project" value="UniProtKB-KW"/>
</dbReference>
<keyword evidence="1" id="KW-0479">Metal-binding</keyword>
<dbReference type="AlphaFoldDB" id="A0A9W4IHE9"/>
<keyword evidence="2" id="KW-0862">Zinc</keyword>
<organism evidence="8 9">
    <name type="scientific">Penicillium salamii</name>
    <dbReference type="NCBI Taxonomy" id="1612424"/>
    <lineage>
        <taxon>Eukaryota</taxon>
        <taxon>Fungi</taxon>
        <taxon>Dikarya</taxon>
        <taxon>Ascomycota</taxon>
        <taxon>Pezizomycotina</taxon>
        <taxon>Eurotiomycetes</taxon>
        <taxon>Eurotiomycetidae</taxon>
        <taxon>Eurotiales</taxon>
        <taxon>Aspergillaceae</taxon>
        <taxon>Penicillium</taxon>
    </lineage>
</organism>
<evidence type="ECO:0000256" key="5">
    <source>
        <dbReference type="ARBA" id="ARBA00023163"/>
    </source>
</evidence>
<keyword evidence="6" id="KW-0539">Nucleus</keyword>
<dbReference type="Pfam" id="PF11951">
    <property type="entry name" value="Fungal_trans_2"/>
    <property type="match status" value="1"/>
</dbReference>
<evidence type="ECO:0000256" key="3">
    <source>
        <dbReference type="ARBA" id="ARBA00023015"/>
    </source>
</evidence>
<reference evidence="8" key="1">
    <citation type="submission" date="2021-07" db="EMBL/GenBank/DDBJ databases">
        <authorList>
            <person name="Branca A.L. A."/>
        </authorList>
    </citation>
    <scope>NUCLEOTIDE SEQUENCE</scope>
</reference>
<keyword evidence="5" id="KW-0804">Transcription</keyword>
<dbReference type="PANTHER" id="PTHR36206:SF16">
    <property type="entry name" value="TRANSCRIPTION FACTOR DOMAIN-CONTAINING PROTEIN-RELATED"/>
    <property type="match status" value="1"/>
</dbReference>
<dbReference type="GO" id="GO:0008270">
    <property type="term" value="F:zinc ion binding"/>
    <property type="evidence" value="ECO:0007669"/>
    <property type="project" value="InterPro"/>
</dbReference>
<evidence type="ECO:0000256" key="1">
    <source>
        <dbReference type="ARBA" id="ARBA00022723"/>
    </source>
</evidence>
<evidence type="ECO:0000256" key="2">
    <source>
        <dbReference type="ARBA" id="ARBA00022833"/>
    </source>
</evidence>
<protein>
    <recommendedName>
        <fullName evidence="7">Zn(2)-C6 fungal-type domain-containing protein</fullName>
    </recommendedName>
</protein>
<evidence type="ECO:0000256" key="4">
    <source>
        <dbReference type="ARBA" id="ARBA00023125"/>
    </source>
</evidence>
<dbReference type="InterPro" id="IPR021858">
    <property type="entry name" value="Fun_TF"/>
</dbReference>
<evidence type="ECO:0000256" key="6">
    <source>
        <dbReference type="ARBA" id="ARBA00023242"/>
    </source>
</evidence>
<dbReference type="InterPro" id="IPR052360">
    <property type="entry name" value="Transcr_Regulatory_Proteins"/>
</dbReference>
<dbReference type="InterPro" id="IPR001138">
    <property type="entry name" value="Zn2Cys6_DnaBD"/>
</dbReference>
<comment type="caution">
    <text evidence="8">The sequence shown here is derived from an EMBL/GenBank/DDBJ whole genome shotgun (WGS) entry which is preliminary data.</text>
</comment>
<proteinExistence type="predicted"/>
<sequence length="499" mass="57237">MYTRLGKYIQTINIRSAWLIQSTNRRVKCDEQRPSCLRCLSSKRICEGYSTPIQPNLTFESLGDEERRAFLYFRSQTAHRIFGHQDANDWISTLLQLGHSEVPIKHALTAIASLHESQEPLGASVSVRRSEKHAQIKAQTLALKHYSAAIKSVQSESPNLPSRPEIVLVLCILFICFEQFQSGDAACLLHLRAGLKLIYWWRSRTSTYTNLQEYSRPTLDLINNQITSAFQRLRVQFSLCMDSRHILLNLGVPLCLPPPNVPSSYSSFISARIDFDRTMNYIFSYLETSQCSDTTGPTQASMDVLCQWKAALDTSIFSEERLTLQMRTRNLLEMYFHVSAVIIETYHAQTESIFDQHTPRFQIIVDLAETLTHTCVEMSEDYSLLFSFDLGIIPPMFLVASRCRHPTIRRKAIALMLQSPMYHGIWQDRYSGLCAQRIMEIEEQNTEIIMDRITVPEDQRIRKVSADLQEKESEITMQFVRSPFAANSQIYTTTVSLGS</sequence>
<evidence type="ECO:0000313" key="8">
    <source>
        <dbReference type="EMBL" id="CAG8298746.1"/>
    </source>
</evidence>
<keyword evidence="3" id="KW-0805">Transcription regulation</keyword>
<evidence type="ECO:0000313" key="9">
    <source>
        <dbReference type="Proteomes" id="UP001152646"/>
    </source>
</evidence>
<keyword evidence="4" id="KW-0238">DNA-binding</keyword>
<dbReference type="CDD" id="cd00067">
    <property type="entry name" value="GAL4"/>
    <property type="match status" value="1"/>
</dbReference>
<dbReference type="OrthoDB" id="2593732at2759"/>
<dbReference type="PANTHER" id="PTHR36206">
    <property type="entry name" value="ASPERCRYPTIN BIOSYNTHESIS CLUSTER-SPECIFIC TRANSCRIPTION REGULATOR ATNN-RELATED"/>
    <property type="match status" value="1"/>
</dbReference>
<dbReference type="EMBL" id="CAJVPA010000077">
    <property type="protein sequence ID" value="CAG8298746.1"/>
    <property type="molecule type" value="Genomic_DNA"/>
</dbReference>
<accession>A0A9W4IHE9</accession>
<evidence type="ECO:0000259" key="7">
    <source>
        <dbReference type="Pfam" id="PF00172"/>
    </source>
</evidence>